<gene>
    <name evidence="4" type="ORF">N180_07445</name>
</gene>
<dbReference type="OrthoDB" id="836882at2"/>
<dbReference type="Gene3D" id="1.10.357.10">
    <property type="entry name" value="Tetracycline Repressor, domain 2"/>
    <property type="match status" value="1"/>
</dbReference>
<proteinExistence type="predicted"/>
<comment type="caution">
    <text evidence="4">The sequence shown here is derived from an EMBL/GenBank/DDBJ whole genome shotgun (WGS) entry which is preliminary data.</text>
</comment>
<evidence type="ECO:0000256" key="2">
    <source>
        <dbReference type="PROSITE-ProRule" id="PRU00335"/>
    </source>
</evidence>
<reference evidence="4 5" key="1">
    <citation type="journal article" date="1992" name="Int. J. Syst. Bacteriol.">
        <title>Sphingobacterium antarcticus sp. nov. a Psychrotrophic Bacterium from the Soils of Schirmacher Oasis, Antarctica.</title>
        <authorList>
            <person name="Shivaji S."/>
            <person name="Ray M.K."/>
            <person name="Rao N.S."/>
            <person name="Saiserr L."/>
            <person name="Jagannadham M.V."/>
            <person name="Kumar G.S."/>
            <person name="Reddy G."/>
            <person name="Bhargava P.M."/>
        </authorList>
    </citation>
    <scope>NUCLEOTIDE SEQUENCE [LARGE SCALE GENOMIC DNA]</scope>
    <source>
        <strain evidence="4 5">4BY</strain>
    </source>
</reference>
<dbReference type="AlphaFoldDB" id="A0A081PFA0"/>
<keyword evidence="5" id="KW-1185">Reference proteome</keyword>
<evidence type="ECO:0000313" key="4">
    <source>
        <dbReference type="EMBL" id="KEQ29373.1"/>
    </source>
</evidence>
<evidence type="ECO:0000259" key="3">
    <source>
        <dbReference type="PROSITE" id="PS50977"/>
    </source>
</evidence>
<protein>
    <submittedName>
        <fullName evidence="4">TetR family transcriptional regulator</fullName>
    </submittedName>
</protein>
<feature type="DNA-binding region" description="H-T-H motif" evidence="2">
    <location>
        <begin position="37"/>
        <end position="56"/>
    </location>
</feature>
<organism evidence="4 5">
    <name type="scientific">Pedobacter antarcticus 4BY</name>
    <dbReference type="NCBI Taxonomy" id="1358423"/>
    <lineage>
        <taxon>Bacteria</taxon>
        <taxon>Pseudomonadati</taxon>
        <taxon>Bacteroidota</taxon>
        <taxon>Sphingobacteriia</taxon>
        <taxon>Sphingobacteriales</taxon>
        <taxon>Sphingobacteriaceae</taxon>
        <taxon>Pedobacter</taxon>
    </lineage>
</organism>
<dbReference type="InterPro" id="IPR009057">
    <property type="entry name" value="Homeodomain-like_sf"/>
</dbReference>
<dbReference type="eggNOG" id="COG1309">
    <property type="taxonomic scope" value="Bacteria"/>
</dbReference>
<evidence type="ECO:0000313" key="5">
    <source>
        <dbReference type="Proteomes" id="UP000028007"/>
    </source>
</evidence>
<dbReference type="RefSeq" id="WP_037442383.1">
    <property type="nucleotide sequence ID" value="NZ_JNFF01000074.1"/>
</dbReference>
<feature type="domain" description="HTH tetR-type" evidence="3">
    <location>
        <begin position="14"/>
        <end position="74"/>
    </location>
</feature>
<dbReference type="GO" id="GO:0003677">
    <property type="term" value="F:DNA binding"/>
    <property type="evidence" value="ECO:0007669"/>
    <property type="project" value="UniProtKB-UniRule"/>
</dbReference>
<keyword evidence="1 2" id="KW-0238">DNA-binding</keyword>
<dbReference type="InterPro" id="IPR001647">
    <property type="entry name" value="HTH_TetR"/>
</dbReference>
<evidence type="ECO:0000256" key="1">
    <source>
        <dbReference type="ARBA" id="ARBA00023125"/>
    </source>
</evidence>
<dbReference type="Proteomes" id="UP000028007">
    <property type="component" value="Unassembled WGS sequence"/>
</dbReference>
<name>A0A081PFA0_9SPHI</name>
<dbReference type="EMBL" id="JNFF01000074">
    <property type="protein sequence ID" value="KEQ29373.1"/>
    <property type="molecule type" value="Genomic_DNA"/>
</dbReference>
<dbReference type="SUPFAM" id="SSF46689">
    <property type="entry name" value="Homeodomain-like"/>
    <property type="match status" value="1"/>
</dbReference>
<sequence>MIRKRYKGPSNDKERSTLKLIEAVGTVIKNEGYTGLTATNIARVAGLNRRLITLYFGTIDNLIETYVRSKDYWITASGNAVELIKEYTGENTKPILDKLLQNQLDYFFNEEEMQKIVLWQISQSTQIMKDVSEERELLSRDFFKLSDRELEGKDTDLRAVSALLVAGIYYLVLHAKSTDTLFCEIDLNTTEGMVRIKKAISLILEQTYTE</sequence>
<accession>A0A081PFA0</accession>
<dbReference type="PROSITE" id="PS50977">
    <property type="entry name" value="HTH_TETR_2"/>
    <property type="match status" value="1"/>
</dbReference>